<accession>A0ABY5VX73</accession>
<dbReference type="Gene3D" id="3.30.450.30">
    <property type="entry name" value="Dynein light chain 2a, cytoplasmic"/>
    <property type="match status" value="1"/>
</dbReference>
<reference evidence="2" key="1">
    <citation type="submission" date="2021-04" db="EMBL/GenBank/DDBJ databases">
        <authorList>
            <person name="Hartkoorn R.C."/>
            <person name="Beaudoing E."/>
            <person name="Hot D."/>
        </authorList>
    </citation>
    <scope>NUCLEOTIDE SEQUENCE</scope>
    <source>
        <strain evidence="2">NRRL B-16292</strain>
    </source>
</reference>
<reference evidence="2" key="2">
    <citation type="submission" date="2022-09" db="EMBL/GenBank/DDBJ databases">
        <title>Biosynthetic gene clusters of Dactylosporangioum fulvum.</title>
        <authorList>
            <person name="Caradec T."/>
        </authorList>
    </citation>
    <scope>NUCLEOTIDE SEQUENCE</scope>
    <source>
        <strain evidence="2">NRRL B-16292</strain>
    </source>
</reference>
<proteinExistence type="predicted"/>
<feature type="domain" description="Roadblock/LAMTOR2" evidence="1">
    <location>
        <begin position="12"/>
        <end position="100"/>
    </location>
</feature>
<dbReference type="Proteomes" id="UP001059617">
    <property type="component" value="Chromosome"/>
</dbReference>
<dbReference type="Pfam" id="PF03259">
    <property type="entry name" value="Robl_LC7"/>
    <property type="match status" value="1"/>
</dbReference>
<dbReference type="RefSeq" id="WP_259859168.1">
    <property type="nucleotide sequence ID" value="NZ_BAAAST010000002.1"/>
</dbReference>
<sequence length="155" mass="16390">MRTDAELRGELLAELRRLRQVVPEITGCLIASTDGLLIVDDAQAVVVEGVAALAAACLGVSQRIADSAGHGEFQEVVIRSGGGHVAMYMAGNGAVLVLLADADANVGRLHHEARRATQVVSQVVAAAALSFAQSLPEAQLRQETYRLPEPEPMPW</sequence>
<gene>
    <name evidence="2" type="ORF">Dfulv_40830</name>
</gene>
<dbReference type="InterPro" id="IPR004942">
    <property type="entry name" value="Roadblock/LAMTOR2_dom"/>
</dbReference>
<organism evidence="2 3">
    <name type="scientific">Dactylosporangium fulvum</name>
    <dbReference type="NCBI Taxonomy" id="53359"/>
    <lineage>
        <taxon>Bacteria</taxon>
        <taxon>Bacillati</taxon>
        <taxon>Actinomycetota</taxon>
        <taxon>Actinomycetes</taxon>
        <taxon>Micromonosporales</taxon>
        <taxon>Micromonosporaceae</taxon>
        <taxon>Dactylosporangium</taxon>
    </lineage>
</organism>
<keyword evidence="3" id="KW-1185">Reference proteome</keyword>
<evidence type="ECO:0000259" key="1">
    <source>
        <dbReference type="SMART" id="SM00960"/>
    </source>
</evidence>
<dbReference type="SUPFAM" id="SSF103196">
    <property type="entry name" value="Roadblock/LC7 domain"/>
    <property type="match status" value="1"/>
</dbReference>
<dbReference type="SMART" id="SM00960">
    <property type="entry name" value="Robl_LC7"/>
    <property type="match status" value="1"/>
</dbReference>
<protein>
    <submittedName>
        <fullName evidence="2">Roadblock/LC7 domain-containing protein</fullName>
    </submittedName>
</protein>
<evidence type="ECO:0000313" key="2">
    <source>
        <dbReference type="EMBL" id="UWP81404.1"/>
    </source>
</evidence>
<evidence type="ECO:0000313" key="3">
    <source>
        <dbReference type="Proteomes" id="UP001059617"/>
    </source>
</evidence>
<dbReference type="EMBL" id="CP073720">
    <property type="protein sequence ID" value="UWP81404.1"/>
    <property type="molecule type" value="Genomic_DNA"/>
</dbReference>
<name>A0ABY5VX73_9ACTN</name>